<keyword evidence="4" id="KW-1185">Reference proteome</keyword>
<evidence type="ECO:0000256" key="1">
    <source>
        <dbReference type="SAM" id="MobiDB-lite"/>
    </source>
</evidence>
<dbReference type="Gene3D" id="2.40.50.140">
    <property type="entry name" value="Nucleic acid-binding proteins"/>
    <property type="match status" value="1"/>
</dbReference>
<evidence type="ECO:0000313" key="4">
    <source>
        <dbReference type="Proteomes" id="UP000186914"/>
    </source>
</evidence>
<dbReference type="OrthoDB" id="28569at2157"/>
<evidence type="ECO:0000259" key="2">
    <source>
        <dbReference type="PROSITE" id="PS50926"/>
    </source>
</evidence>
<dbReference type="Proteomes" id="UP000186914">
    <property type="component" value="Unassembled WGS sequence"/>
</dbReference>
<feature type="compositionally biased region" description="Polar residues" evidence="1">
    <location>
        <begin position="76"/>
        <end position="85"/>
    </location>
</feature>
<dbReference type="RefSeq" id="WP_076432464.1">
    <property type="nucleotide sequence ID" value="NZ_FTNO01000006.1"/>
</dbReference>
<protein>
    <submittedName>
        <fullName evidence="3">Predicted RNA-binding protein, contains TRAM domain</fullName>
    </submittedName>
</protein>
<proteinExistence type="predicted"/>
<name>A0A1N7EIZ1_9EURY</name>
<dbReference type="InterPro" id="IPR012340">
    <property type="entry name" value="NA-bd_OB-fold"/>
</dbReference>
<dbReference type="EMBL" id="FTNO01000006">
    <property type="protein sequence ID" value="SIR88004.1"/>
    <property type="molecule type" value="Genomic_DNA"/>
</dbReference>
<dbReference type="InterPro" id="IPR002792">
    <property type="entry name" value="TRAM_dom"/>
</dbReference>
<reference evidence="4" key="1">
    <citation type="submission" date="2017-01" db="EMBL/GenBank/DDBJ databases">
        <authorList>
            <person name="Varghese N."/>
            <person name="Submissions S."/>
        </authorList>
    </citation>
    <scope>NUCLEOTIDE SEQUENCE [LARGE SCALE GENOMIC DNA]</scope>
    <source>
        <strain evidence="4">CGMCC 1.7737</strain>
    </source>
</reference>
<feature type="domain" description="TRAM" evidence="2">
    <location>
        <begin position="85"/>
        <end position="144"/>
    </location>
</feature>
<feature type="region of interest" description="Disordered" evidence="1">
    <location>
        <begin position="48"/>
        <end position="99"/>
    </location>
</feature>
<evidence type="ECO:0000313" key="3">
    <source>
        <dbReference type="EMBL" id="SIR88004.1"/>
    </source>
</evidence>
<dbReference type="SUPFAM" id="SSF50249">
    <property type="entry name" value="Nucleic acid-binding proteins"/>
    <property type="match status" value="1"/>
</dbReference>
<dbReference type="Pfam" id="PF01938">
    <property type="entry name" value="TRAM"/>
    <property type="match status" value="1"/>
</dbReference>
<gene>
    <name evidence="3" type="ORF">SAMN05421858_4292</name>
</gene>
<dbReference type="AlphaFoldDB" id="A0A1N7EIZ1"/>
<sequence length="150" mass="16760">MEIPDELCCLFSSEIEAENGSYTLTVPTREIVDGDLQPDATYRVAILKHPSPADSTEREPTQETVSTPTRDEQNSDRQSSPTTTPVEEGDRRTVEIEDIGEQGDGIARIDRGYVIIVPDTEQRDRVTVEINNVTPSVAFAEVVERKAYYE</sequence>
<accession>A0A1N7EIZ1</accession>
<dbReference type="PROSITE" id="PS50926">
    <property type="entry name" value="TRAM"/>
    <property type="match status" value="1"/>
</dbReference>
<organism evidence="3 4">
    <name type="scientific">Haladaptatus litoreus</name>
    <dbReference type="NCBI Taxonomy" id="553468"/>
    <lineage>
        <taxon>Archaea</taxon>
        <taxon>Methanobacteriati</taxon>
        <taxon>Methanobacteriota</taxon>
        <taxon>Stenosarchaea group</taxon>
        <taxon>Halobacteria</taxon>
        <taxon>Halobacteriales</taxon>
        <taxon>Haladaptataceae</taxon>
        <taxon>Haladaptatus</taxon>
    </lineage>
</organism>